<evidence type="ECO:0000313" key="1">
    <source>
        <dbReference type="EMBL" id="PRX91971.1"/>
    </source>
</evidence>
<sequence>MRLPPRPGCRLHGPTCTTPWGYDPAHTDSRRPYTIHELANREAMPHRYAYPTVDDYLAGWKLWLALRRDWQLNPGEARIRFEGVAARLGFTGRTLDEIAEEAIARHT</sequence>
<name>A0A2T0PSU1_9ACTN</name>
<reference evidence="1 2" key="1">
    <citation type="submission" date="2018-03" db="EMBL/GenBank/DDBJ databases">
        <title>Genomic Encyclopedia of Archaeal and Bacterial Type Strains, Phase II (KMG-II): from individual species to whole genera.</title>
        <authorList>
            <person name="Goeker M."/>
        </authorList>
    </citation>
    <scope>NUCLEOTIDE SEQUENCE [LARGE SCALE GENOMIC DNA]</scope>
    <source>
        <strain evidence="1 2">DSM 45601</strain>
    </source>
</reference>
<gene>
    <name evidence="1" type="ORF">CLV72_11244</name>
</gene>
<keyword evidence="2" id="KW-1185">Reference proteome</keyword>
<evidence type="ECO:0000313" key="2">
    <source>
        <dbReference type="Proteomes" id="UP000237846"/>
    </source>
</evidence>
<comment type="caution">
    <text evidence="1">The sequence shown here is derived from an EMBL/GenBank/DDBJ whole genome shotgun (WGS) entry which is preliminary data.</text>
</comment>
<accession>A0A2T0PSU1</accession>
<organism evidence="1 2">
    <name type="scientific">Allonocardiopsis opalescens</name>
    <dbReference type="NCBI Taxonomy" id="1144618"/>
    <lineage>
        <taxon>Bacteria</taxon>
        <taxon>Bacillati</taxon>
        <taxon>Actinomycetota</taxon>
        <taxon>Actinomycetes</taxon>
        <taxon>Streptosporangiales</taxon>
        <taxon>Allonocardiopsis</taxon>
    </lineage>
</organism>
<dbReference type="AlphaFoldDB" id="A0A2T0PSU1"/>
<dbReference type="EMBL" id="PVZC01000012">
    <property type="protein sequence ID" value="PRX91971.1"/>
    <property type="molecule type" value="Genomic_DNA"/>
</dbReference>
<protein>
    <submittedName>
        <fullName evidence="1">Uncharacterized protein</fullName>
    </submittedName>
</protein>
<dbReference type="OrthoDB" id="5195527at2"/>
<dbReference type="RefSeq" id="WP_106253312.1">
    <property type="nucleotide sequence ID" value="NZ_PVZC01000012.1"/>
</dbReference>
<proteinExistence type="predicted"/>
<dbReference type="Proteomes" id="UP000237846">
    <property type="component" value="Unassembled WGS sequence"/>
</dbReference>